<comment type="similarity">
    <text evidence="1">Belongs to the MgtL family.</text>
</comment>
<protein>
    <recommendedName>
        <fullName evidence="2">mgtA leader peptide</fullName>
    </recommendedName>
    <alternativeName>
        <fullName evidence="4">Regulatory leader peptide for mgtA</fullName>
    </alternativeName>
</protein>
<dbReference type="InterPro" id="IPR031434">
    <property type="entry name" value="MGTL"/>
</dbReference>
<keyword evidence="3" id="KW-0428">Leader peptide</keyword>
<dbReference type="Proteomes" id="UP000078227">
    <property type="component" value="Chromosome"/>
</dbReference>
<dbReference type="Pfam" id="PF17059">
    <property type="entry name" value="MGTL"/>
    <property type="match status" value="1"/>
</dbReference>
<evidence type="ECO:0000256" key="5">
    <source>
        <dbReference type="SAM" id="MobiDB-lite"/>
    </source>
</evidence>
<evidence type="ECO:0000313" key="6">
    <source>
        <dbReference type="EMBL" id="QSV12351.1"/>
    </source>
</evidence>
<accession>A0ABX7PYW9</accession>
<gene>
    <name evidence="6" type="primary">mgtL</name>
    <name evidence="6" type="ORF">AWR26_25245</name>
</gene>
<feature type="compositionally biased region" description="Polar residues" evidence="5">
    <location>
        <begin position="1"/>
        <end position="16"/>
    </location>
</feature>
<evidence type="ECO:0000256" key="1">
    <source>
        <dbReference type="ARBA" id="ARBA00007042"/>
    </source>
</evidence>
<dbReference type="EMBL" id="CP014007">
    <property type="protein sequence ID" value="QSV12351.1"/>
    <property type="molecule type" value="Genomic_DNA"/>
</dbReference>
<proteinExistence type="inferred from homology"/>
<evidence type="ECO:0000256" key="4">
    <source>
        <dbReference type="ARBA" id="ARBA00033357"/>
    </source>
</evidence>
<organism evidence="6 7">
    <name type="scientific">Kosakonia oryzae</name>
    <dbReference type="NCBI Taxonomy" id="497725"/>
    <lineage>
        <taxon>Bacteria</taxon>
        <taxon>Pseudomonadati</taxon>
        <taxon>Pseudomonadota</taxon>
        <taxon>Gammaproteobacteria</taxon>
        <taxon>Enterobacterales</taxon>
        <taxon>Enterobacteriaceae</taxon>
        <taxon>Kosakonia</taxon>
    </lineage>
</organism>
<dbReference type="RefSeq" id="WP_139227943.1">
    <property type="nucleotide sequence ID" value="NZ_CP014007.2"/>
</dbReference>
<keyword evidence="7" id="KW-1185">Reference proteome</keyword>
<feature type="region of interest" description="Disordered" evidence="5">
    <location>
        <begin position="1"/>
        <end position="34"/>
    </location>
</feature>
<reference evidence="6 7" key="1">
    <citation type="submission" date="2021-03" db="EMBL/GenBank/DDBJ databases">
        <authorList>
            <person name="Li Y."/>
            <person name="Li S."/>
            <person name="Chen M."/>
            <person name="Peng G."/>
            <person name="Tan Z."/>
            <person name="An Q."/>
        </authorList>
    </citation>
    <scope>NUCLEOTIDE SEQUENCE [LARGE SCALE GENOMIC DNA]</scope>
    <source>
        <strain evidence="6 7">Ola 51</strain>
    </source>
</reference>
<sequence>MIPPRNTTNAILTLTGGQMDPDPTPLPRWRTVSR</sequence>
<evidence type="ECO:0000256" key="2">
    <source>
        <dbReference type="ARBA" id="ARBA00020089"/>
    </source>
</evidence>
<evidence type="ECO:0000313" key="7">
    <source>
        <dbReference type="Proteomes" id="UP000078227"/>
    </source>
</evidence>
<name>A0ABX7PYW9_9ENTR</name>
<evidence type="ECO:0000256" key="3">
    <source>
        <dbReference type="ARBA" id="ARBA00022623"/>
    </source>
</evidence>